<reference evidence="2" key="1">
    <citation type="journal article" date="2019" name="bioRxiv">
        <title>The Genome of the Zebra Mussel, Dreissena polymorpha: A Resource for Invasive Species Research.</title>
        <authorList>
            <person name="McCartney M.A."/>
            <person name="Auch B."/>
            <person name="Kono T."/>
            <person name="Mallez S."/>
            <person name="Zhang Y."/>
            <person name="Obille A."/>
            <person name="Becker A."/>
            <person name="Abrahante J.E."/>
            <person name="Garbe J."/>
            <person name="Badalamenti J.P."/>
            <person name="Herman A."/>
            <person name="Mangelson H."/>
            <person name="Liachko I."/>
            <person name="Sullivan S."/>
            <person name="Sone E.D."/>
            <person name="Koren S."/>
            <person name="Silverstein K.A.T."/>
            <person name="Beckman K.B."/>
            <person name="Gohl D.M."/>
        </authorList>
    </citation>
    <scope>NUCLEOTIDE SEQUENCE</scope>
    <source>
        <strain evidence="2">Duluth1</strain>
        <tissue evidence="2">Whole animal</tissue>
    </source>
</reference>
<protein>
    <submittedName>
        <fullName evidence="2">Uncharacterized protein</fullName>
    </submittedName>
</protein>
<accession>A0A9D4R4E7</accession>
<dbReference type="EMBL" id="JAIWYP010000003">
    <property type="protein sequence ID" value="KAH3854701.1"/>
    <property type="molecule type" value="Genomic_DNA"/>
</dbReference>
<gene>
    <name evidence="2" type="ORF">DPMN_097249</name>
</gene>
<organism evidence="2 3">
    <name type="scientific">Dreissena polymorpha</name>
    <name type="common">Zebra mussel</name>
    <name type="synonym">Mytilus polymorpha</name>
    <dbReference type="NCBI Taxonomy" id="45954"/>
    <lineage>
        <taxon>Eukaryota</taxon>
        <taxon>Metazoa</taxon>
        <taxon>Spiralia</taxon>
        <taxon>Lophotrochozoa</taxon>
        <taxon>Mollusca</taxon>
        <taxon>Bivalvia</taxon>
        <taxon>Autobranchia</taxon>
        <taxon>Heteroconchia</taxon>
        <taxon>Euheterodonta</taxon>
        <taxon>Imparidentia</taxon>
        <taxon>Neoheterodontei</taxon>
        <taxon>Myida</taxon>
        <taxon>Dreissenoidea</taxon>
        <taxon>Dreissenidae</taxon>
        <taxon>Dreissena</taxon>
    </lineage>
</organism>
<feature type="region of interest" description="Disordered" evidence="1">
    <location>
        <begin position="60"/>
        <end position="82"/>
    </location>
</feature>
<proteinExistence type="predicted"/>
<dbReference type="Proteomes" id="UP000828390">
    <property type="component" value="Unassembled WGS sequence"/>
</dbReference>
<dbReference type="AlphaFoldDB" id="A0A9D4R4E7"/>
<name>A0A9D4R4E7_DREPO</name>
<keyword evidence="3" id="KW-1185">Reference proteome</keyword>
<sequence length="94" mass="11286">MMAGGVFIVVAVVDDDGDFLRLLMVMRSPVQFPAGALEVSEMLQVFPTQLEMYWRRDERERERARKRESERERCEERERAERRAVEKIRERAQR</sequence>
<evidence type="ECO:0000313" key="3">
    <source>
        <dbReference type="Proteomes" id="UP000828390"/>
    </source>
</evidence>
<evidence type="ECO:0000256" key="1">
    <source>
        <dbReference type="SAM" id="MobiDB-lite"/>
    </source>
</evidence>
<evidence type="ECO:0000313" key="2">
    <source>
        <dbReference type="EMBL" id="KAH3854701.1"/>
    </source>
</evidence>
<reference evidence="2" key="2">
    <citation type="submission" date="2020-11" db="EMBL/GenBank/DDBJ databases">
        <authorList>
            <person name="McCartney M.A."/>
            <person name="Auch B."/>
            <person name="Kono T."/>
            <person name="Mallez S."/>
            <person name="Becker A."/>
            <person name="Gohl D.M."/>
            <person name="Silverstein K.A.T."/>
            <person name="Koren S."/>
            <person name="Bechman K.B."/>
            <person name="Herman A."/>
            <person name="Abrahante J.E."/>
            <person name="Garbe J."/>
        </authorList>
    </citation>
    <scope>NUCLEOTIDE SEQUENCE</scope>
    <source>
        <strain evidence="2">Duluth1</strain>
        <tissue evidence="2">Whole animal</tissue>
    </source>
</reference>
<comment type="caution">
    <text evidence="2">The sequence shown here is derived from an EMBL/GenBank/DDBJ whole genome shotgun (WGS) entry which is preliminary data.</text>
</comment>